<dbReference type="PROSITE" id="PS00655">
    <property type="entry name" value="GLYCOSYL_HYDROL_F6_1"/>
    <property type="match status" value="1"/>
</dbReference>
<dbReference type="SUPFAM" id="SSF49899">
    <property type="entry name" value="Concanavalin A-like lectins/glucanases"/>
    <property type="match status" value="1"/>
</dbReference>
<dbReference type="InterPro" id="IPR001524">
    <property type="entry name" value="Glyco_hydro_6_CS"/>
</dbReference>
<reference evidence="14" key="1">
    <citation type="journal article" date="2019" name="Int. J. Syst. Evol. Microbiol.">
        <title>The Global Catalogue of Microorganisms (GCM) 10K type strain sequencing project: providing services to taxonomists for standard genome sequencing and annotation.</title>
        <authorList>
            <consortium name="The Broad Institute Genomics Platform"/>
            <consortium name="The Broad Institute Genome Sequencing Center for Infectious Disease"/>
            <person name="Wu L."/>
            <person name="Ma J."/>
        </authorList>
    </citation>
    <scope>NUCLEOTIDE SEQUENCE [LARGE SCALE GENOMIC DNA]</scope>
    <source>
        <strain evidence="14">CGMCC 4.7152</strain>
    </source>
</reference>
<keyword evidence="5" id="KW-1015">Disulfide bond</keyword>
<dbReference type="Gene3D" id="3.20.20.40">
    <property type="entry name" value="1, 4-beta cellobiohydrolase"/>
    <property type="match status" value="1"/>
</dbReference>
<dbReference type="SUPFAM" id="SSF51989">
    <property type="entry name" value="Glycosyl hydrolases family 6, cellulases"/>
    <property type="match status" value="1"/>
</dbReference>
<keyword evidence="4" id="KW-0136">Cellulose degradation</keyword>
<organism evidence="13 14">
    <name type="scientific">Dactylosporangium cerinum</name>
    <dbReference type="NCBI Taxonomy" id="1434730"/>
    <lineage>
        <taxon>Bacteria</taxon>
        <taxon>Bacillati</taxon>
        <taxon>Actinomycetota</taxon>
        <taxon>Actinomycetes</taxon>
        <taxon>Micromonosporales</taxon>
        <taxon>Micromonosporaceae</taxon>
        <taxon>Dactylosporangium</taxon>
    </lineage>
</organism>
<evidence type="ECO:0000256" key="6">
    <source>
        <dbReference type="ARBA" id="ARBA00023277"/>
    </source>
</evidence>
<dbReference type="PANTHER" id="PTHR34876">
    <property type="match status" value="1"/>
</dbReference>
<keyword evidence="3 10" id="KW-0378">Hydrolase</keyword>
<dbReference type="Pfam" id="PF01670">
    <property type="entry name" value="Glyco_hydro_12"/>
    <property type="match status" value="1"/>
</dbReference>
<feature type="signal peptide" evidence="12">
    <location>
        <begin position="1"/>
        <end position="23"/>
    </location>
</feature>
<dbReference type="InterPro" id="IPR016288">
    <property type="entry name" value="Beta_cellobiohydrolase"/>
</dbReference>
<dbReference type="RefSeq" id="WP_380112435.1">
    <property type="nucleotide sequence ID" value="NZ_JBHSIU010000001.1"/>
</dbReference>
<feature type="region of interest" description="Disordered" evidence="11">
    <location>
        <begin position="574"/>
        <end position="593"/>
    </location>
</feature>
<gene>
    <name evidence="13" type="ORF">ACFPIJ_00160</name>
</gene>
<evidence type="ECO:0000256" key="11">
    <source>
        <dbReference type="SAM" id="MobiDB-lite"/>
    </source>
</evidence>
<sequence>MARPLRALANVGVMLATSFVAVAVTGGGAAQANTQLCDKFGSTTIQDRYIVMNNRWGADTTQCINVTNDGFAITADHHKPTNGAPASYTAVYSGCHYNNCSPGTNLPMQVSQISSAKSSATFLYPDRGVYNASYDIWLDPTPKKDGANQQELMIWFNHSGPIHPVGSQVASATVGGRAWDVWTGNNGSNDVISYVARSPINSWDFSVLDFVNDTKTRSKVTNSWYLTSIQAGFEPWVGGTGLAVTSFAASVNGGAGSTPPVSPPSPTTAPPTTPPSTTAPPTIPSPTSPPSPGTHVDNPYVGAKGYVNPEWKAKADAAPGGGRISNNPTGVWLDRIAAINGVNGGMGMRAHLDAALAQGAGYIQFVIYNLPGRDCAALASNGELGPAEIDRYQTDYIDPIAAIQADPKYRNLRIINIVEVDSLPNMVTNTSGASATTTCQTMQQNGNYQKGISYALGKFHPIANVYNYIDAAHHGWIGHSSNFERAADLFATVAKSATGGVATVDGFITDTANYSALTEPYLTTNTTVNGTSIRQSKWVDWNDYVDELTFAQAFRNKLISKGFSPSIGMLIDTSRNGWGGPNRPTGPSTSTDINTFVNQSRVDRRIHAGNWCNQSGAGLGERPKAAPAQGIDAYVWIKPPGESDGGSKAIPNNQGKGLDQMCDPQYTGNAGNGNNLTGALPNAPLSGNWFPAQFQELMRNAYPALR</sequence>
<evidence type="ECO:0000256" key="9">
    <source>
        <dbReference type="PROSITE-ProRule" id="PRU10056"/>
    </source>
</evidence>
<evidence type="ECO:0000256" key="8">
    <source>
        <dbReference type="ARBA" id="ARBA00023326"/>
    </source>
</evidence>
<keyword evidence="7 10" id="KW-0326">Glycosidase</keyword>
<dbReference type="GO" id="GO:0016787">
    <property type="term" value="F:hydrolase activity"/>
    <property type="evidence" value="ECO:0007669"/>
    <property type="project" value="UniProtKB-KW"/>
</dbReference>
<dbReference type="Proteomes" id="UP001595912">
    <property type="component" value="Unassembled WGS sequence"/>
</dbReference>
<feature type="region of interest" description="Disordered" evidence="11">
    <location>
        <begin position="253"/>
        <end position="301"/>
    </location>
</feature>
<dbReference type="EMBL" id="JBHSIU010000001">
    <property type="protein sequence ID" value="MFC4996240.1"/>
    <property type="molecule type" value="Genomic_DNA"/>
</dbReference>
<accession>A0ABV9VLK1</accession>
<evidence type="ECO:0000313" key="14">
    <source>
        <dbReference type="Proteomes" id="UP001595912"/>
    </source>
</evidence>
<evidence type="ECO:0000256" key="1">
    <source>
        <dbReference type="ARBA" id="ARBA00005519"/>
    </source>
</evidence>
<evidence type="ECO:0000256" key="3">
    <source>
        <dbReference type="ARBA" id="ARBA00022801"/>
    </source>
</evidence>
<evidence type="ECO:0000313" key="13">
    <source>
        <dbReference type="EMBL" id="MFC4996240.1"/>
    </source>
</evidence>
<evidence type="ECO:0000256" key="10">
    <source>
        <dbReference type="RuleBase" id="RU361163"/>
    </source>
</evidence>
<evidence type="ECO:0000256" key="7">
    <source>
        <dbReference type="ARBA" id="ARBA00023295"/>
    </source>
</evidence>
<feature type="compositionally biased region" description="Pro residues" evidence="11">
    <location>
        <begin position="260"/>
        <end position="292"/>
    </location>
</feature>
<feature type="chain" id="PRO_5046674357" evidence="12">
    <location>
        <begin position="24"/>
        <end position="706"/>
    </location>
</feature>
<dbReference type="InterPro" id="IPR013319">
    <property type="entry name" value="GH11/12"/>
</dbReference>
<keyword evidence="6 10" id="KW-0119">Carbohydrate metabolism</keyword>
<proteinExistence type="inferred from homology"/>
<evidence type="ECO:0000256" key="12">
    <source>
        <dbReference type="SAM" id="SignalP"/>
    </source>
</evidence>
<dbReference type="InterPro" id="IPR036434">
    <property type="entry name" value="Beta_cellobiohydrolase_sf"/>
</dbReference>
<evidence type="ECO:0000256" key="4">
    <source>
        <dbReference type="ARBA" id="ARBA00023001"/>
    </source>
</evidence>
<dbReference type="Pfam" id="PF01341">
    <property type="entry name" value="Glyco_hydro_6"/>
    <property type="match status" value="1"/>
</dbReference>
<comment type="similarity">
    <text evidence="1 10">Belongs to the glycosyl hydrolase 12 (cellulase H) family.</text>
</comment>
<keyword evidence="8 10" id="KW-0624">Polysaccharide degradation</keyword>
<dbReference type="PRINTS" id="PR00733">
    <property type="entry name" value="GLHYDRLASE6"/>
</dbReference>
<evidence type="ECO:0000256" key="2">
    <source>
        <dbReference type="ARBA" id="ARBA00022729"/>
    </source>
</evidence>
<dbReference type="PANTHER" id="PTHR34876:SF4">
    <property type="entry name" value="1,4-BETA-D-GLUCAN CELLOBIOHYDROLASE C-RELATED"/>
    <property type="match status" value="1"/>
</dbReference>
<keyword evidence="2 12" id="KW-0732">Signal</keyword>
<comment type="caution">
    <text evidence="13">The sequence shown here is derived from an EMBL/GenBank/DDBJ whole genome shotgun (WGS) entry which is preliminary data.</text>
</comment>
<dbReference type="InterPro" id="IPR013320">
    <property type="entry name" value="ConA-like_dom_sf"/>
</dbReference>
<name>A0ABV9VLK1_9ACTN</name>
<protein>
    <submittedName>
        <fullName evidence="13">Glycoside hydrolase family 6 protein</fullName>
    </submittedName>
</protein>
<feature type="active site" evidence="9">
    <location>
        <position position="374"/>
    </location>
</feature>
<dbReference type="Gene3D" id="2.60.120.180">
    <property type="match status" value="1"/>
</dbReference>
<evidence type="ECO:0000256" key="5">
    <source>
        <dbReference type="ARBA" id="ARBA00023157"/>
    </source>
</evidence>
<keyword evidence="14" id="KW-1185">Reference proteome</keyword>
<dbReference type="InterPro" id="IPR002594">
    <property type="entry name" value="GH12"/>
</dbReference>